<comment type="caution">
    <text evidence="2">The sequence shown here is derived from an EMBL/GenBank/DDBJ whole genome shotgun (WGS) entry which is preliminary data.</text>
</comment>
<dbReference type="Proteomes" id="UP001291930">
    <property type="component" value="Unassembled WGS sequence"/>
</dbReference>
<keyword evidence="1" id="KW-0812">Transmembrane</keyword>
<evidence type="ECO:0000256" key="1">
    <source>
        <dbReference type="SAM" id="Phobius"/>
    </source>
</evidence>
<reference evidence="3" key="1">
    <citation type="submission" date="2023-11" db="EMBL/GenBank/DDBJ databases">
        <title>Genome Sequence of Bacillus pseudomycoides stain BUPM19.</title>
        <authorList>
            <person name="Farhat A."/>
        </authorList>
    </citation>
    <scope>NUCLEOTIDE SEQUENCE [LARGE SCALE GENOMIC DNA]</scope>
    <source>
        <strain evidence="3">BUPM19</strain>
    </source>
</reference>
<dbReference type="InterPro" id="IPR025018">
    <property type="entry name" value="DUF3953"/>
</dbReference>
<dbReference type="RefSeq" id="WP_374216459.1">
    <property type="nucleotide sequence ID" value="NZ_JAXOVW010000001.1"/>
</dbReference>
<evidence type="ECO:0000313" key="3">
    <source>
        <dbReference type="Proteomes" id="UP001291930"/>
    </source>
</evidence>
<dbReference type="Pfam" id="PF13129">
    <property type="entry name" value="DUF3953"/>
    <property type="match status" value="1"/>
</dbReference>
<protein>
    <submittedName>
        <fullName evidence="2">DUF3953 domain-containing protein</fullName>
    </submittedName>
</protein>
<keyword evidence="3" id="KW-1185">Reference proteome</keyword>
<gene>
    <name evidence="2" type="ORF">U2I54_00745</name>
</gene>
<keyword evidence="1" id="KW-0472">Membrane</keyword>
<feature type="transmembrane region" description="Helical" evidence="1">
    <location>
        <begin position="27"/>
        <end position="45"/>
    </location>
</feature>
<proteinExistence type="predicted"/>
<keyword evidence="1" id="KW-1133">Transmembrane helix</keyword>
<sequence>MLKIVQITFALIALALSIYGLITDNRIIMPYMFIALGFMAFAMSIEELNKQRKTGGAICFLAGTGALFLTISDLLR</sequence>
<feature type="transmembrane region" description="Helical" evidence="1">
    <location>
        <begin position="57"/>
        <end position="75"/>
    </location>
</feature>
<organism evidence="2 3">
    <name type="scientific">Bacillus bingmayongensis</name>
    <dbReference type="NCBI Taxonomy" id="1150157"/>
    <lineage>
        <taxon>Bacteria</taxon>
        <taxon>Bacillati</taxon>
        <taxon>Bacillota</taxon>
        <taxon>Bacilli</taxon>
        <taxon>Bacillales</taxon>
        <taxon>Bacillaceae</taxon>
        <taxon>Bacillus</taxon>
    </lineage>
</organism>
<evidence type="ECO:0000313" key="2">
    <source>
        <dbReference type="EMBL" id="MDZ5605679.1"/>
    </source>
</evidence>
<name>A0ABU5JQN1_9BACI</name>
<accession>A0ABU5JQN1</accession>
<dbReference type="EMBL" id="JAXOVW010000001">
    <property type="protein sequence ID" value="MDZ5605679.1"/>
    <property type="molecule type" value="Genomic_DNA"/>
</dbReference>